<dbReference type="Proteomes" id="UP000430843">
    <property type="component" value="Unassembled WGS sequence"/>
</dbReference>
<sequence>MLGPPPNVCLRFRSKKRTVYYAQQLKWALSLGENNHLPQNEGGHAMSSASRLSYFGPEDFPSLRAFLQRSGYSLEGCEKPETRLEAAKHLCEIFSAGSHDPVQMLDMLLAIRAQRLSQSNQRELEAWENEGGYTAPQVTAKSLVLRWPPRKRLRLRLAHG</sequence>
<reference evidence="1 2" key="1">
    <citation type="submission" date="2019-09" db="EMBL/GenBank/DDBJ databases">
        <title>Taxonomic organization of the family Brucellaceae based on a phylogenomic approach.</title>
        <authorList>
            <person name="Leclercq S."/>
            <person name="Cloeckaert A."/>
            <person name="Zygmunt M.S."/>
        </authorList>
    </citation>
    <scope>NUCLEOTIDE SEQUENCE [LARGE SCALE GENOMIC DNA]</scope>
    <source>
        <strain evidence="1 2">LMG 18957</strain>
    </source>
</reference>
<organism evidence="1 2">
    <name type="scientific">Brucella tritici</name>
    <dbReference type="NCBI Taxonomy" id="94626"/>
    <lineage>
        <taxon>Bacteria</taxon>
        <taxon>Pseudomonadati</taxon>
        <taxon>Pseudomonadota</taxon>
        <taxon>Alphaproteobacteria</taxon>
        <taxon>Hyphomicrobiales</taxon>
        <taxon>Brucellaceae</taxon>
        <taxon>Brucella/Ochrobactrum group</taxon>
        <taxon>Brucella</taxon>
    </lineage>
</organism>
<evidence type="ECO:0000313" key="1">
    <source>
        <dbReference type="EMBL" id="KAB2663230.1"/>
    </source>
</evidence>
<gene>
    <name evidence="1" type="ORF">F9K91_19405</name>
</gene>
<comment type="caution">
    <text evidence="1">The sequence shown here is derived from an EMBL/GenBank/DDBJ whole genome shotgun (WGS) entry which is preliminary data.</text>
</comment>
<dbReference type="AlphaFoldDB" id="A0A833FM99"/>
<accession>A0A833FM99</accession>
<protein>
    <submittedName>
        <fullName evidence="1">Uncharacterized protein</fullName>
    </submittedName>
</protein>
<dbReference type="EMBL" id="WBWA01000023">
    <property type="protein sequence ID" value="KAB2663230.1"/>
    <property type="molecule type" value="Genomic_DNA"/>
</dbReference>
<keyword evidence="2" id="KW-1185">Reference proteome</keyword>
<name>A0A833FM99_9HYPH</name>
<dbReference type="RefSeq" id="WP_151678502.1">
    <property type="nucleotide sequence ID" value="NZ_WBWA01000023.1"/>
</dbReference>
<proteinExistence type="predicted"/>
<evidence type="ECO:0000313" key="2">
    <source>
        <dbReference type="Proteomes" id="UP000430843"/>
    </source>
</evidence>